<accession>A0ABP8N8D7</accession>
<comment type="caution">
    <text evidence="1">The sequence shown here is derived from an EMBL/GenBank/DDBJ whole genome shotgun (WGS) entry which is preliminary data.</text>
</comment>
<protein>
    <submittedName>
        <fullName evidence="1">Uncharacterized protein</fullName>
    </submittedName>
</protein>
<evidence type="ECO:0000313" key="2">
    <source>
        <dbReference type="Proteomes" id="UP001500840"/>
    </source>
</evidence>
<proteinExistence type="predicted"/>
<evidence type="ECO:0000313" key="1">
    <source>
        <dbReference type="EMBL" id="GAA4461654.1"/>
    </source>
</evidence>
<name>A0ABP8N8D7_9BACT</name>
<reference evidence="2" key="1">
    <citation type="journal article" date="2019" name="Int. J. Syst. Evol. Microbiol.">
        <title>The Global Catalogue of Microorganisms (GCM) 10K type strain sequencing project: providing services to taxonomists for standard genome sequencing and annotation.</title>
        <authorList>
            <consortium name="The Broad Institute Genomics Platform"/>
            <consortium name="The Broad Institute Genome Sequencing Center for Infectious Disease"/>
            <person name="Wu L."/>
            <person name="Ma J."/>
        </authorList>
    </citation>
    <scope>NUCLEOTIDE SEQUENCE [LARGE SCALE GENOMIC DNA]</scope>
    <source>
        <strain evidence="2">JCM 17759</strain>
    </source>
</reference>
<dbReference type="Proteomes" id="UP001500840">
    <property type="component" value="Unassembled WGS sequence"/>
</dbReference>
<dbReference type="EMBL" id="BAABGA010000054">
    <property type="protein sequence ID" value="GAA4461654.1"/>
    <property type="molecule type" value="Genomic_DNA"/>
</dbReference>
<sequence>MDSQETFVWSGHSRDDIPARTIWQKSDVFPAFQQPIYYDSNAVQAGGTLSIPPVPIFNAAMFCESVCDKRPFPPRIRYTVELQ</sequence>
<gene>
    <name evidence="1" type="ORF">GCM10023156_44630</name>
</gene>
<organism evidence="1 2">
    <name type="scientific">Novipirellula rosea</name>
    <dbReference type="NCBI Taxonomy" id="1031540"/>
    <lineage>
        <taxon>Bacteria</taxon>
        <taxon>Pseudomonadati</taxon>
        <taxon>Planctomycetota</taxon>
        <taxon>Planctomycetia</taxon>
        <taxon>Pirellulales</taxon>
        <taxon>Pirellulaceae</taxon>
        <taxon>Novipirellula</taxon>
    </lineage>
</organism>
<keyword evidence="2" id="KW-1185">Reference proteome</keyword>